<dbReference type="RefSeq" id="WP_155354933.1">
    <property type="nucleotide sequence ID" value="NZ_BAAAHL010000069.1"/>
</dbReference>
<comment type="caution">
    <text evidence="2">The sequence shown here is derived from an EMBL/GenBank/DDBJ whole genome shotgun (WGS) entry which is preliminary data.</text>
</comment>
<dbReference type="EMBL" id="BLAE01000015">
    <property type="protein sequence ID" value="GES09394.1"/>
    <property type="molecule type" value="Genomic_DNA"/>
</dbReference>
<dbReference type="Pfam" id="PF13452">
    <property type="entry name" value="FAS1_DH_region"/>
    <property type="match status" value="1"/>
</dbReference>
<dbReference type="Proteomes" id="UP000331127">
    <property type="component" value="Unassembled WGS sequence"/>
</dbReference>
<dbReference type="SUPFAM" id="SSF54637">
    <property type="entry name" value="Thioesterase/thiol ester dehydrase-isomerase"/>
    <property type="match status" value="1"/>
</dbReference>
<evidence type="ECO:0000259" key="1">
    <source>
        <dbReference type="Pfam" id="PF13452"/>
    </source>
</evidence>
<dbReference type="OrthoDB" id="160199at2"/>
<proteinExistence type="predicted"/>
<sequence>MNTPTAIPAESKVHHYDDFTIGQEFVAEFELTPERYRDVIRILAYTAPVAVDSEAARASGHEQAVMPPAYAAAYQFVAAVPGVLLPPGGVYAKQELRMQGPCYVGDTLTTRTTVHAKYEKRGRLYVVMDSQTTRNVGSPVIWGRRTRIWPS</sequence>
<organism evidence="2 3">
    <name type="scientific">Acrocarpospora macrocephala</name>
    <dbReference type="NCBI Taxonomy" id="150177"/>
    <lineage>
        <taxon>Bacteria</taxon>
        <taxon>Bacillati</taxon>
        <taxon>Actinomycetota</taxon>
        <taxon>Actinomycetes</taxon>
        <taxon>Streptosporangiales</taxon>
        <taxon>Streptosporangiaceae</taxon>
        <taxon>Acrocarpospora</taxon>
    </lineage>
</organism>
<reference evidence="2 3" key="1">
    <citation type="submission" date="2019-10" db="EMBL/GenBank/DDBJ databases">
        <title>Whole genome shotgun sequence of Acrocarpospora macrocephala NBRC 16266.</title>
        <authorList>
            <person name="Ichikawa N."/>
            <person name="Kimura A."/>
            <person name="Kitahashi Y."/>
            <person name="Komaki H."/>
            <person name="Oguchi A."/>
        </authorList>
    </citation>
    <scope>NUCLEOTIDE SEQUENCE [LARGE SCALE GENOMIC DNA]</scope>
    <source>
        <strain evidence="2 3">NBRC 16266</strain>
    </source>
</reference>
<protein>
    <recommendedName>
        <fullName evidence="1">FAS1-like dehydratase domain-containing protein</fullName>
    </recommendedName>
</protein>
<dbReference type="InterPro" id="IPR039569">
    <property type="entry name" value="FAS1-like_DH_region"/>
</dbReference>
<keyword evidence="3" id="KW-1185">Reference proteome</keyword>
<evidence type="ECO:0000313" key="2">
    <source>
        <dbReference type="EMBL" id="GES09394.1"/>
    </source>
</evidence>
<gene>
    <name evidence="2" type="ORF">Amac_029900</name>
</gene>
<dbReference type="InterPro" id="IPR029069">
    <property type="entry name" value="HotDog_dom_sf"/>
</dbReference>
<dbReference type="Gene3D" id="3.10.129.10">
    <property type="entry name" value="Hotdog Thioesterase"/>
    <property type="match status" value="1"/>
</dbReference>
<accession>A0A5M3WKF4</accession>
<name>A0A5M3WKF4_9ACTN</name>
<dbReference type="CDD" id="cd03441">
    <property type="entry name" value="R_hydratase_like"/>
    <property type="match status" value="1"/>
</dbReference>
<feature type="domain" description="FAS1-like dehydratase" evidence="1">
    <location>
        <begin position="29"/>
        <end position="140"/>
    </location>
</feature>
<dbReference type="AlphaFoldDB" id="A0A5M3WKF4"/>
<evidence type="ECO:0000313" key="3">
    <source>
        <dbReference type="Proteomes" id="UP000331127"/>
    </source>
</evidence>